<feature type="domain" description="4Fe-4S ferredoxin-type" evidence="10">
    <location>
        <begin position="4"/>
        <end position="33"/>
    </location>
</feature>
<evidence type="ECO:0000256" key="1">
    <source>
        <dbReference type="ARBA" id="ARBA00001966"/>
    </source>
</evidence>
<evidence type="ECO:0000256" key="5">
    <source>
        <dbReference type="ARBA" id="ARBA00022723"/>
    </source>
</evidence>
<keyword evidence="7" id="KW-0249">Electron transport</keyword>
<dbReference type="InterPro" id="IPR017900">
    <property type="entry name" value="4Fe4S_Fe_S_CS"/>
</dbReference>
<keyword evidence="5" id="KW-0479">Metal-binding</keyword>
<evidence type="ECO:0000256" key="6">
    <source>
        <dbReference type="ARBA" id="ARBA00022737"/>
    </source>
</evidence>
<evidence type="ECO:0000313" key="11">
    <source>
        <dbReference type="EMBL" id="RNL21298.1"/>
    </source>
</evidence>
<gene>
    <name evidence="11" type="primary">dmsB</name>
    <name evidence="11" type="ORF">DMP07_00110</name>
</gene>
<name>A0A3N0AIF5_9ACTN</name>
<keyword evidence="8" id="KW-0408">Iron</keyword>
<feature type="domain" description="4Fe-4S ferredoxin-type" evidence="10">
    <location>
        <begin position="92"/>
        <end position="121"/>
    </location>
</feature>
<dbReference type="GO" id="GO:0051539">
    <property type="term" value="F:4 iron, 4 sulfur cluster binding"/>
    <property type="evidence" value="ECO:0007669"/>
    <property type="project" value="UniProtKB-KW"/>
</dbReference>
<evidence type="ECO:0000256" key="3">
    <source>
        <dbReference type="ARBA" id="ARBA00022448"/>
    </source>
</evidence>
<dbReference type="AlphaFoldDB" id="A0A3N0AIF5"/>
<accession>A0A3N0AIF5</accession>
<dbReference type="InterPro" id="IPR014297">
    <property type="entry name" value="DMSO_DmsB"/>
</dbReference>
<keyword evidence="3" id="KW-0813">Transport</keyword>
<dbReference type="PROSITE" id="PS00198">
    <property type="entry name" value="4FE4S_FER_1"/>
    <property type="match status" value="1"/>
</dbReference>
<reference evidence="12" key="1">
    <citation type="submission" date="2018-05" db="EMBL/GenBank/DDBJ databases">
        <title>Genome Sequencing of selected type strains of the family Eggerthellaceae.</title>
        <authorList>
            <person name="Danylec N."/>
            <person name="Stoll D.A."/>
            <person name="Doetsch A."/>
            <person name="Huch M."/>
        </authorList>
    </citation>
    <scope>NUCLEOTIDE SEQUENCE [LARGE SCALE GENOMIC DNA]</scope>
    <source>
        <strain evidence="12">DSM 17537</strain>
    </source>
</reference>
<proteinExistence type="predicted"/>
<evidence type="ECO:0000313" key="12">
    <source>
        <dbReference type="Proteomes" id="UP000267368"/>
    </source>
</evidence>
<protein>
    <submittedName>
        <fullName evidence="11">Dimethylsulfoxide reductase subunit B</fullName>
    </submittedName>
</protein>
<sequence length="208" mass="22307">MTQYAFYFDSSKCTGCKTCQVVCKENHKLPTDNLWRRVLEYQGGSWSVDASGCYVPEGAFGYKISLSCNHCDMPACMANCATGAISKDEDTGIVSIDREACIGCKACITACPYEAPTFIEETGVVSKCDMCLDEVSSGHVPFCVASCPMRALDWGDKDELIAKYGEGDVEIEPLPENTTGANLIIKPHPAAQKTGAGTGSTVNLAEEL</sequence>
<dbReference type="InterPro" id="IPR017896">
    <property type="entry name" value="4Fe4S_Fe-S-bd"/>
</dbReference>
<keyword evidence="4" id="KW-0004">4Fe-4S</keyword>
<dbReference type="InterPro" id="IPR050954">
    <property type="entry name" value="ET_IronSulfur_Cluster-Binding"/>
</dbReference>
<dbReference type="PANTHER" id="PTHR43177">
    <property type="entry name" value="PROTEIN NRFC"/>
    <property type="match status" value="1"/>
</dbReference>
<keyword evidence="12" id="KW-1185">Reference proteome</keyword>
<dbReference type="GO" id="GO:0046872">
    <property type="term" value="F:metal ion binding"/>
    <property type="evidence" value="ECO:0007669"/>
    <property type="project" value="UniProtKB-KW"/>
</dbReference>
<dbReference type="Gene3D" id="3.30.70.20">
    <property type="match status" value="2"/>
</dbReference>
<dbReference type="Proteomes" id="UP000267368">
    <property type="component" value="Unassembled WGS sequence"/>
</dbReference>
<evidence type="ECO:0000256" key="7">
    <source>
        <dbReference type="ARBA" id="ARBA00022982"/>
    </source>
</evidence>
<evidence type="ECO:0000256" key="9">
    <source>
        <dbReference type="ARBA" id="ARBA00023014"/>
    </source>
</evidence>
<dbReference type="Pfam" id="PF12797">
    <property type="entry name" value="Fer4_2"/>
    <property type="match status" value="1"/>
</dbReference>
<evidence type="ECO:0000256" key="8">
    <source>
        <dbReference type="ARBA" id="ARBA00023004"/>
    </source>
</evidence>
<dbReference type="NCBIfam" id="TIGR02951">
    <property type="entry name" value="DMSO_dmsB"/>
    <property type="match status" value="1"/>
</dbReference>
<dbReference type="SUPFAM" id="SSF54862">
    <property type="entry name" value="4Fe-4S ferredoxins"/>
    <property type="match status" value="1"/>
</dbReference>
<evidence type="ECO:0000259" key="10">
    <source>
        <dbReference type="PROSITE" id="PS51379"/>
    </source>
</evidence>
<comment type="cofactor">
    <cofactor evidence="1">
        <name>[4Fe-4S] cluster</name>
        <dbReference type="ChEBI" id="CHEBI:49883"/>
    </cofactor>
</comment>
<dbReference type="Pfam" id="PF13247">
    <property type="entry name" value="Fer4_11"/>
    <property type="match status" value="1"/>
</dbReference>
<organism evidence="11 12">
    <name type="scientific">Slackia faecicanis</name>
    <dbReference type="NCBI Taxonomy" id="255723"/>
    <lineage>
        <taxon>Bacteria</taxon>
        <taxon>Bacillati</taxon>
        <taxon>Actinomycetota</taxon>
        <taxon>Coriobacteriia</taxon>
        <taxon>Eggerthellales</taxon>
        <taxon>Eggerthellaceae</taxon>
        <taxon>Slackia</taxon>
    </lineage>
</organism>
<dbReference type="EMBL" id="QICB01000001">
    <property type="protein sequence ID" value="RNL21298.1"/>
    <property type="molecule type" value="Genomic_DNA"/>
</dbReference>
<dbReference type="RefSeq" id="WP_123197140.1">
    <property type="nucleotide sequence ID" value="NZ_QICB01000001.1"/>
</dbReference>
<evidence type="ECO:0000256" key="2">
    <source>
        <dbReference type="ARBA" id="ARBA00003584"/>
    </source>
</evidence>
<dbReference type="CDD" id="cd16371">
    <property type="entry name" value="DMSOR_beta_like"/>
    <property type="match status" value="1"/>
</dbReference>
<dbReference type="PANTHER" id="PTHR43177:SF5">
    <property type="entry name" value="ANAEROBIC DIMETHYL SULFOXIDE REDUCTASE CHAIN B-RELATED"/>
    <property type="match status" value="1"/>
</dbReference>
<evidence type="ECO:0000256" key="4">
    <source>
        <dbReference type="ARBA" id="ARBA00022485"/>
    </source>
</evidence>
<comment type="caution">
    <text evidence="11">The sequence shown here is derived from an EMBL/GenBank/DDBJ whole genome shotgun (WGS) entry which is preliminary data.</text>
</comment>
<dbReference type="OrthoDB" id="9779457at2"/>
<comment type="function">
    <text evidence="2">Electron transfer subunit of the terminal reductase during anaerobic growth on various sulfoxide and N-oxide compounds.</text>
</comment>
<keyword evidence="9" id="KW-0411">Iron-sulfur</keyword>
<dbReference type="PROSITE" id="PS51379">
    <property type="entry name" value="4FE4S_FER_2"/>
    <property type="match status" value="2"/>
</dbReference>
<keyword evidence="6" id="KW-0677">Repeat</keyword>